<dbReference type="Pfam" id="PF07849">
    <property type="entry name" value="DUF1641"/>
    <property type="match status" value="1"/>
</dbReference>
<organism evidence="1 2">
    <name type="scientific">Lentibacillus halodurans</name>
    <dbReference type="NCBI Taxonomy" id="237679"/>
    <lineage>
        <taxon>Bacteria</taxon>
        <taxon>Bacillati</taxon>
        <taxon>Bacillota</taxon>
        <taxon>Bacilli</taxon>
        <taxon>Bacillales</taxon>
        <taxon>Bacillaceae</taxon>
        <taxon>Lentibacillus</taxon>
    </lineage>
</organism>
<gene>
    <name evidence="1" type="ORF">SAMN04488072_11811</name>
</gene>
<evidence type="ECO:0000313" key="1">
    <source>
        <dbReference type="EMBL" id="SFB35089.1"/>
    </source>
</evidence>
<keyword evidence="2" id="KW-1185">Reference proteome</keyword>
<dbReference type="STRING" id="237679.SAMN04488072_11811"/>
<protein>
    <submittedName>
        <fullName evidence="1">Uncharacterized conserved protein YjgD, DUF1641 family</fullName>
    </submittedName>
</protein>
<dbReference type="PANTHER" id="PTHR38433:SF1">
    <property type="entry name" value="DUF1641 DOMAIN-CONTAINING PROTEIN"/>
    <property type="match status" value="1"/>
</dbReference>
<dbReference type="EMBL" id="FOJW01000018">
    <property type="protein sequence ID" value="SFB35089.1"/>
    <property type="molecule type" value="Genomic_DNA"/>
</dbReference>
<sequence>MEISEETIRKRNLEEIKKAVSDHKEAVLKGIDFLETLNKSGTLDMVDALIKHREDALENVMREINKPQYAATLENLPKLLILIGELNVEDMERFAERLNHGVKEAAAAEVSEHTSYMGLIKALKDPEINRSVTMLLQFLRGMGKE</sequence>
<proteinExistence type="predicted"/>
<name>A0A1I1AAT2_9BACI</name>
<reference evidence="1 2" key="1">
    <citation type="submission" date="2016-10" db="EMBL/GenBank/DDBJ databases">
        <authorList>
            <person name="de Groot N.N."/>
        </authorList>
    </citation>
    <scope>NUCLEOTIDE SEQUENCE [LARGE SCALE GENOMIC DNA]</scope>
    <source>
        <strain evidence="1 2">CGMCC 1.3702</strain>
    </source>
</reference>
<dbReference type="PANTHER" id="PTHR38433">
    <property type="match status" value="1"/>
</dbReference>
<accession>A0A1I1AAT2</accession>
<dbReference type="AlphaFoldDB" id="A0A1I1AAT2"/>
<dbReference type="Proteomes" id="UP000198642">
    <property type="component" value="Unassembled WGS sequence"/>
</dbReference>
<evidence type="ECO:0000313" key="2">
    <source>
        <dbReference type="Proteomes" id="UP000198642"/>
    </source>
</evidence>
<dbReference type="InterPro" id="IPR012440">
    <property type="entry name" value="DUF1641"/>
</dbReference>